<keyword evidence="1" id="KW-0812">Transmembrane</keyword>
<feature type="transmembrane region" description="Helical" evidence="1">
    <location>
        <begin position="466"/>
        <end position="488"/>
    </location>
</feature>
<comment type="caution">
    <text evidence="3">The sequence shown here is derived from an EMBL/GenBank/DDBJ whole genome shotgun (WGS) entry which is preliminary data.</text>
</comment>
<organism evidence="3 4">
    <name type="scientific">Oceanidesulfovibrio marinus</name>
    <dbReference type="NCBI Taxonomy" id="370038"/>
    <lineage>
        <taxon>Bacteria</taxon>
        <taxon>Pseudomonadati</taxon>
        <taxon>Thermodesulfobacteriota</taxon>
        <taxon>Desulfovibrionia</taxon>
        <taxon>Desulfovibrionales</taxon>
        <taxon>Desulfovibrionaceae</taxon>
        <taxon>Oceanidesulfovibrio</taxon>
    </lineage>
</organism>
<dbReference type="AlphaFoldDB" id="A0A6P1ZHC1"/>
<feature type="transmembrane region" description="Helical" evidence="1">
    <location>
        <begin position="440"/>
        <end position="460"/>
    </location>
</feature>
<sequence length="530" mass="58570">MPIRTVRVLVRRLPCPWGLRGLEPVFIPIEEHVDQVTNQRAVPATVYFDEAIAPPESLAEALDFEALRDKGWVPLKRDGDWAWVATCRQEQEAVRREAQEMCGVADVSISAAGAEAIQRFIDHAEDLNPGFPVVAARTFLARTRTFLAAHRSQLSSYRTLLAKGRTGLAMLRTGLALIAIAMMLLKVFGAGWIIVPEAVLAICGVVLASEGLTWYLPARKLARKRLAPPEPPGPDVTVPVAVFDQGRIRISRSGSVPGAAQWMEEVERHSPVMRRRFLALERTELAMERTRQAHFRTVMAKSRTGMALVRTGIALTGLGTALMRRIHAHPMDVVDIGLLVVGVILILEGLSWYLSGHGAGRTSLTEAHRAGEQTSAWSMLTPPVLEENSLRSRSIPLISPGCSEGIWGSTGLALERTLLAERRNVMSRFRTSLACSRTGFAYIRTGVNFVAVGLGLLLTSPHHTPGWIIFDSTILCIGLLLLADGFLWHRTARRNRWQLSYCEPGMEIDIPDYTKPPGQWTTFELEHGQP</sequence>
<feature type="domain" description="Type II secretion system protein GspE N-terminal" evidence="2">
    <location>
        <begin position="50"/>
        <end position="126"/>
    </location>
</feature>
<proteinExistence type="predicted"/>
<gene>
    <name evidence="3" type="ORF">DQK91_14740</name>
</gene>
<keyword evidence="1" id="KW-0472">Membrane</keyword>
<reference evidence="3 4" key="1">
    <citation type="submission" date="2018-06" db="EMBL/GenBank/DDBJ databases">
        <title>Complete genome of Desulfovibrio marinus P48SEP.</title>
        <authorList>
            <person name="Crispim J.S."/>
            <person name="Vidigal P.M.P."/>
            <person name="Silva L.C.F."/>
            <person name="Araujo L.C."/>
            <person name="Laguardia C.N."/>
            <person name="Dias R.S."/>
            <person name="Sousa M.P."/>
            <person name="Paula S.O."/>
            <person name="Silva C."/>
        </authorList>
    </citation>
    <scope>NUCLEOTIDE SEQUENCE [LARGE SCALE GENOMIC DNA]</scope>
    <source>
        <strain evidence="3 4">P48SEP</strain>
    </source>
</reference>
<dbReference type="Proteomes" id="UP000434052">
    <property type="component" value="Unassembled WGS sequence"/>
</dbReference>
<protein>
    <recommendedName>
        <fullName evidence="2">Type II secretion system protein GspE N-terminal domain-containing protein</fullName>
    </recommendedName>
</protein>
<evidence type="ECO:0000313" key="4">
    <source>
        <dbReference type="Proteomes" id="UP000434052"/>
    </source>
</evidence>
<feature type="transmembrane region" description="Helical" evidence="1">
    <location>
        <begin position="173"/>
        <end position="193"/>
    </location>
</feature>
<evidence type="ECO:0000313" key="3">
    <source>
        <dbReference type="EMBL" id="TVM32529.1"/>
    </source>
</evidence>
<feature type="transmembrane region" description="Helical" evidence="1">
    <location>
        <begin position="336"/>
        <end position="354"/>
    </location>
</feature>
<evidence type="ECO:0000256" key="1">
    <source>
        <dbReference type="SAM" id="Phobius"/>
    </source>
</evidence>
<dbReference type="InterPro" id="IPR007831">
    <property type="entry name" value="T2SS_GspE_N"/>
</dbReference>
<keyword evidence="1" id="KW-1133">Transmembrane helix</keyword>
<feature type="transmembrane region" description="Helical" evidence="1">
    <location>
        <begin position="305"/>
        <end position="324"/>
    </location>
</feature>
<dbReference type="EMBL" id="QMIF01000010">
    <property type="protein sequence ID" value="TVM32529.1"/>
    <property type="molecule type" value="Genomic_DNA"/>
</dbReference>
<evidence type="ECO:0000259" key="2">
    <source>
        <dbReference type="Pfam" id="PF05157"/>
    </source>
</evidence>
<dbReference type="OrthoDB" id="5790088at2"/>
<name>A0A6P1ZHC1_9BACT</name>
<feature type="transmembrane region" description="Helical" evidence="1">
    <location>
        <begin position="199"/>
        <end position="216"/>
    </location>
</feature>
<accession>A0A6P1ZHC1</accession>
<dbReference type="Pfam" id="PF05157">
    <property type="entry name" value="MshEN"/>
    <property type="match status" value="1"/>
</dbReference>